<gene>
    <name evidence="2" type="ORF">INF30_06075</name>
</gene>
<keyword evidence="1" id="KW-1133">Transmembrane helix</keyword>
<feature type="transmembrane region" description="Helical" evidence="1">
    <location>
        <begin position="7"/>
        <end position="28"/>
    </location>
</feature>
<evidence type="ECO:0000313" key="3">
    <source>
        <dbReference type="Proteomes" id="UP000758652"/>
    </source>
</evidence>
<comment type="caution">
    <text evidence="2">The sequence shown here is derived from an EMBL/GenBank/DDBJ whole genome shotgun (WGS) entry which is preliminary data.</text>
</comment>
<sequence length="142" mass="15500">MARIIGAVYNGLIWASVITLLCVNSVVICMRINMGTLFLISFVGTAALLWIISFLKKWKIGALFSILNLAVCGLAITAAFRLIYNKDLMTRPAFILQLALHRQAPPQELVNGVILAVLAGGYLVVLAADLVEKRKGTSKKDR</sequence>
<protein>
    <submittedName>
        <fullName evidence="2">Uncharacterized protein</fullName>
    </submittedName>
</protein>
<dbReference type="EMBL" id="JADCKL010000003">
    <property type="protein sequence ID" value="MBE5062827.1"/>
    <property type="molecule type" value="Genomic_DNA"/>
</dbReference>
<keyword evidence="1" id="KW-0472">Membrane</keyword>
<organism evidence="2 3">
    <name type="scientific">Claveliimonas monacensis</name>
    <dbReference type="NCBI Taxonomy" id="2779351"/>
    <lineage>
        <taxon>Bacteria</taxon>
        <taxon>Bacillati</taxon>
        <taxon>Bacillota</taxon>
        <taxon>Clostridia</taxon>
        <taxon>Lachnospirales</taxon>
        <taxon>Lachnospiraceae</taxon>
        <taxon>Claveliimonas</taxon>
    </lineage>
</organism>
<reference evidence="2 3" key="1">
    <citation type="submission" date="2020-10" db="EMBL/GenBank/DDBJ databases">
        <title>ChiBAC.</title>
        <authorList>
            <person name="Zenner C."/>
            <person name="Hitch T.C.A."/>
            <person name="Clavel T."/>
        </authorList>
    </citation>
    <scope>NUCLEOTIDE SEQUENCE [LARGE SCALE GENOMIC DNA]</scope>
    <source>
        <strain evidence="2 3">DSM 108991</strain>
    </source>
</reference>
<keyword evidence="1" id="KW-0812">Transmembrane</keyword>
<evidence type="ECO:0000313" key="2">
    <source>
        <dbReference type="EMBL" id="MBE5062827.1"/>
    </source>
</evidence>
<dbReference type="Proteomes" id="UP000758652">
    <property type="component" value="Unassembled WGS sequence"/>
</dbReference>
<feature type="transmembrane region" description="Helical" evidence="1">
    <location>
        <begin position="34"/>
        <end position="55"/>
    </location>
</feature>
<evidence type="ECO:0000256" key="1">
    <source>
        <dbReference type="SAM" id="Phobius"/>
    </source>
</evidence>
<keyword evidence="3" id="KW-1185">Reference proteome</keyword>
<accession>A0ABR9RIR4</accession>
<feature type="transmembrane region" description="Helical" evidence="1">
    <location>
        <begin position="62"/>
        <end position="84"/>
    </location>
</feature>
<proteinExistence type="predicted"/>
<name>A0ABR9RIR4_9FIRM</name>
<feature type="transmembrane region" description="Helical" evidence="1">
    <location>
        <begin position="109"/>
        <end position="131"/>
    </location>
</feature>
<dbReference type="RefSeq" id="WP_076776699.1">
    <property type="nucleotide sequence ID" value="NZ_JADCKL010000003.1"/>
</dbReference>